<dbReference type="EMBL" id="JAAGMN010007615">
    <property type="protein sequence ID" value="NEE19006.1"/>
    <property type="molecule type" value="Genomic_DNA"/>
</dbReference>
<proteinExistence type="predicted"/>
<gene>
    <name evidence="2" type="ORF">G3M58_72630</name>
</gene>
<evidence type="ECO:0000313" key="2">
    <source>
        <dbReference type="EMBL" id="NEE19006.1"/>
    </source>
</evidence>
<evidence type="ECO:0000256" key="1">
    <source>
        <dbReference type="SAM" id="MobiDB-lite"/>
    </source>
</evidence>
<feature type="compositionally biased region" description="Pro residues" evidence="1">
    <location>
        <begin position="34"/>
        <end position="53"/>
    </location>
</feature>
<comment type="caution">
    <text evidence="2">The sequence shown here is derived from an EMBL/GenBank/DDBJ whole genome shotgun (WGS) entry which is preliminary data.</text>
</comment>
<reference evidence="2" key="1">
    <citation type="submission" date="2020-01" db="EMBL/GenBank/DDBJ databases">
        <title>Insect and environment-associated Actinomycetes.</title>
        <authorList>
            <person name="Currrie C."/>
            <person name="Chevrette M."/>
            <person name="Carlson C."/>
            <person name="Stubbendieck R."/>
            <person name="Wendt-Pienkowski E."/>
        </authorList>
    </citation>
    <scope>NUCLEOTIDE SEQUENCE</scope>
    <source>
        <strain evidence="2">SID7499</strain>
    </source>
</reference>
<dbReference type="AlphaFoldDB" id="A0A6G3XMJ1"/>
<dbReference type="GO" id="GO:0016301">
    <property type="term" value="F:kinase activity"/>
    <property type="evidence" value="ECO:0007669"/>
    <property type="project" value="UniProtKB-KW"/>
</dbReference>
<feature type="region of interest" description="Disordered" evidence="1">
    <location>
        <begin position="20"/>
        <end position="62"/>
    </location>
</feature>
<sequence length="62" mass="6095">IRIGRGSAEKGTEVRVELPLAALTSPAAGENAPPASPPAPAPSPAPPSPPTPAPENVTTTHP</sequence>
<keyword evidence="2" id="KW-0808">Transferase</keyword>
<name>A0A6G3XMJ1_9ACTN</name>
<feature type="non-terminal residue" evidence="2">
    <location>
        <position position="1"/>
    </location>
</feature>
<keyword evidence="2" id="KW-0418">Kinase</keyword>
<protein>
    <submittedName>
        <fullName evidence="2">Two-component sensor histidine kinase</fullName>
    </submittedName>
</protein>
<accession>A0A6G3XMJ1</accession>
<organism evidence="2">
    <name type="scientific">Streptomyces sp. SID7499</name>
    <dbReference type="NCBI Taxonomy" id="2706086"/>
    <lineage>
        <taxon>Bacteria</taxon>
        <taxon>Bacillati</taxon>
        <taxon>Actinomycetota</taxon>
        <taxon>Actinomycetes</taxon>
        <taxon>Kitasatosporales</taxon>
        <taxon>Streptomycetaceae</taxon>
        <taxon>Streptomyces</taxon>
    </lineage>
</organism>